<name>L8N2F2_9CYAN</name>
<reference evidence="1 2" key="1">
    <citation type="journal article" date="2013" name="Proc. Natl. Acad. Sci. U.S.A.">
        <title>Improving the coverage of the cyanobacterial phylum using diversity-driven genome sequencing.</title>
        <authorList>
            <person name="Shih P.M."/>
            <person name="Wu D."/>
            <person name="Latifi A."/>
            <person name="Axen S.D."/>
            <person name="Fewer D.P."/>
            <person name="Talla E."/>
            <person name="Calteau A."/>
            <person name="Cai F."/>
            <person name="Tandeau de Marsac N."/>
            <person name="Rippka R."/>
            <person name="Herdman M."/>
            <person name="Sivonen K."/>
            <person name="Coursin T."/>
            <person name="Laurent T."/>
            <person name="Goodwin L."/>
            <person name="Nolan M."/>
            <person name="Davenport K.W."/>
            <person name="Han C.S."/>
            <person name="Rubin E.M."/>
            <person name="Eisen J.A."/>
            <person name="Woyke T."/>
            <person name="Gugger M."/>
            <person name="Kerfeld C.A."/>
        </authorList>
    </citation>
    <scope>NUCLEOTIDE SEQUENCE [LARGE SCALE GENOMIC DNA]</scope>
    <source>
        <strain evidence="1 2">PCC 7429</strain>
    </source>
</reference>
<sequence>MLACDRKIYRYSQVSEGITATLLPLSIAALQNGDD</sequence>
<dbReference type="Proteomes" id="UP000011201">
    <property type="component" value="Unassembled WGS sequence"/>
</dbReference>
<protein>
    <submittedName>
        <fullName evidence="1">Uncharacterized protein</fullName>
    </submittedName>
</protein>
<evidence type="ECO:0000313" key="1">
    <source>
        <dbReference type="EMBL" id="ELS32920.1"/>
    </source>
</evidence>
<keyword evidence="2" id="KW-1185">Reference proteome</keyword>
<dbReference type="AlphaFoldDB" id="L8N2F2"/>
<accession>L8N2F2</accession>
<evidence type="ECO:0000313" key="2">
    <source>
        <dbReference type="Proteomes" id="UP000011201"/>
    </source>
</evidence>
<dbReference type="EMBL" id="ALWB01000067">
    <property type="protein sequence ID" value="ELS32920.1"/>
    <property type="molecule type" value="Genomic_DNA"/>
</dbReference>
<proteinExistence type="predicted"/>
<comment type="caution">
    <text evidence="1">The sequence shown here is derived from an EMBL/GenBank/DDBJ whole genome shotgun (WGS) entry which is preliminary data.</text>
</comment>
<organism evidence="1 2">
    <name type="scientific">Pseudanabaena biceps PCC 7429</name>
    <dbReference type="NCBI Taxonomy" id="927668"/>
    <lineage>
        <taxon>Bacteria</taxon>
        <taxon>Bacillati</taxon>
        <taxon>Cyanobacteriota</taxon>
        <taxon>Cyanophyceae</taxon>
        <taxon>Pseudanabaenales</taxon>
        <taxon>Pseudanabaenaceae</taxon>
        <taxon>Pseudanabaena</taxon>
    </lineage>
</organism>
<gene>
    <name evidence="1" type="ORF">Pse7429DRAFT_1926</name>
</gene>